<evidence type="ECO:0000259" key="3">
    <source>
        <dbReference type="Pfam" id="PF00292"/>
    </source>
</evidence>
<dbReference type="EMBL" id="AMYB01000001">
    <property type="protein sequence ID" value="OAD08876.1"/>
    <property type="molecule type" value="Genomic_DNA"/>
</dbReference>
<dbReference type="InterPro" id="IPR036388">
    <property type="entry name" value="WH-like_DNA-bd_sf"/>
</dbReference>
<evidence type="ECO:0000256" key="2">
    <source>
        <dbReference type="SAM" id="MobiDB-lite"/>
    </source>
</evidence>
<keyword evidence="5" id="KW-1185">Reference proteome</keyword>
<evidence type="ECO:0000256" key="1">
    <source>
        <dbReference type="ARBA" id="ARBA00022724"/>
    </source>
</evidence>
<sequence length="161" mass="18482">MARTRSSQNGQTKKTKKTRKRSGLPQITRCPHIRQLIMEKSYDQLKTPTEIARELNISRETISGIIKRYEETGSIEYKSVGGDNRSKIKEHHRQFLLNAIEENNTITLEELQSKLIKEFGDIQSIGLSTLCKFLKHNAEKITLKRAAPRGKKRNGPDTHKV</sequence>
<dbReference type="Proteomes" id="UP000077051">
    <property type="component" value="Unassembled WGS sequence"/>
</dbReference>
<keyword evidence="1" id="KW-0563">Paired box</keyword>
<feature type="compositionally biased region" description="Polar residues" evidence="2">
    <location>
        <begin position="1"/>
        <end position="11"/>
    </location>
</feature>
<dbReference type="GO" id="GO:0003677">
    <property type="term" value="F:DNA binding"/>
    <property type="evidence" value="ECO:0007669"/>
    <property type="project" value="UniProtKB-KW"/>
</dbReference>
<dbReference type="Gene3D" id="1.10.10.10">
    <property type="entry name" value="Winged helix-like DNA-binding domain superfamily/Winged helix DNA-binding domain"/>
    <property type="match status" value="1"/>
</dbReference>
<dbReference type="GO" id="GO:0006355">
    <property type="term" value="P:regulation of DNA-templated transcription"/>
    <property type="evidence" value="ECO:0007669"/>
    <property type="project" value="InterPro"/>
</dbReference>
<comment type="caution">
    <text evidence="4">The sequence shown here is derived from an EMBL/GenBank/DDBJ whole genome shotgun (WGS) entry which is preliminary data.</text>
</comment>
<keyword evidence="4" id="KW-0238">DNA-binding</keyword>
<dbReference type="InterPro" id="IPR001523">
    <property type="entry name" value="Paired_dom"/>
</dbReference>
<evidence type="ECO:0000313" key="4">
    <source>
        <dbReference type="EMBL" id="OAD08876.1"/>
    </source>
</evidence>
<evidence type="ECO:0000313" key="5">
    <source>
        <dbReference type="Proteomes" id="UP000077051"/>
    </source>
</evidence>
<dbReference type="InterPro" id="IPR009057">
    <property type="entry name" value="Homeodomain-like_sf"/>
</dbReference>
<dbReference type="STRING" id="747725.A0A168Q8S8"/>
<protein>
    <submittedName>
        <fullName evidence="4">Homeodomain-like DNA binding domain-containing transcription factor</fullName>
    </submittedName>
</protein>
<reference evidence="4 5" key="1">
    <citation type="submission" date="2015-06" db="EMBL/GenBank/DDBJ databases">
        <title>Expansion of signal transduction pathways in fungi by whole-genome duplication.</title>
        <authorList>
            <consortium name="DOE Joint Genome Institute"/>
            <person name="Corrochano L.M."/>
            <person name="Kuo A."/>
            <person name="Marcet-Houben M."/>
            <person name="Polaino S."/>
            <person name="Salamov A."/>
            <person name="Villalobos J.M."/>
            <person name="Alvarez M.I."/>
            <person name="Avalos J."/>
            <person name="Benito E.P."/>
            <person name="Benoit I."/>
            <person name="Burger G."/>
            <person name="Camino L.P."/>
            <person name="Canovas D."/>
            <person name="Cerda-Olmedo E."/>
            <person name="Cheng J.-F."/>
            <person name="Dominguez A."/>
            <person name="Elias M."/>
            <person name="Eslava A.P."/>
            <person name="Glaser F."/>
            <person name="Grimwood J."/>
            <person name="Gutierrez G."/>
            <person name="Heitman J."/>
            <person name="Henrissat B."/>
            <person name="Iturriaga E.A."/>
            <person name="Lang B.F."/>
            <person name="Lavin J.L."/>
            <person name="Lee S."/>
            <person name="Li W."/>
            <person name="Lindquist E."/>
            <person name="Lopez-Garcia S."/>
            <person name="Luque E.M."/>
            <person name="Marcos A.T."/>
            <person name="Martin J."/>
            <person name="Mccluskey K."/>
            <person name="Medina H.R."/>
            <person name="Miralles-Duran A."/>
            <person name="Miyazaki A."/>
            <person name="Munoz-Torres E."/>
            <person name="Oguiza J.A."/>
            <person name="Ohm R."/>
            <person name="Olmedo M."/>
            <person name="Orejas M."/>
            <person name="Ortiz-Castellanos L."/>
            <person name="Pisabarro A.G."/>
            <person name="Rodriguez-Romero J."/>
            <person name="Ruiz-Herrera J."/>
            <person name="Ruiz-Vazquez R."/>
            <person name="Sanz C."/>
            <person name="Schackwitz W."/>
            <person name="Schmutz J."/>
            <person name="Shahriari M."/>
            <person name="Shelest E."/>
            <person name="Silva-Franco F."/>
            <person name="Soanes D."/>
            <person name="Syed K."/>
            <person name="Tagua V.G."/>
            <person name="Talbot N.J."/>
            <person name="Thon M."/>
            <person name="De Vries R.P."/>
            <person name="Wiebenga A."/>
            <person name="Yadav J.S."/>
            <person name="Braun E.L."/>
            <person name="Baker S."/>
            <person name="Garre V."/>
            <person name="Horwitz B."/>
            <person name="Torres-Martinez S."/>
            <person name="Idnurm A."/>
            <person name="Herrera-Estrella A."/>
            <person name="Gabaldon T."/>
            <person name="Grigoriev I.V."/>
        </authorList>
    </citation>
    <scope>NUCLEOTIDE SEQUENCE [LARGE SCALE GENOMIC DNA]</scope>
    <source>
        <strain evidence="4 5">CBS 277.49</strain>
    </source>
</reference>
<dbReference type="VEuPathDB" id="FungiDB:MUCCIDRAFT_76250"/>
<name>A0A168Q8S8_MUCCL</name>
<accession>A0A168Q8S8</accession>
<dbReference type="Pfam" id="PF00292">
    <property type="entry name" value="PAX"/>
    <property type="match status" value="1"/>
</dbReference>
<organism evidence="4 5">
    <name type="scientific">Mucor lusitanicus CBS 277.49</name>
    <dbReference type="NCBI Taxonomy" id="747725"/>
    <lineage>
        <taxon>Eukaryota</taxon>
        <taxon>Fungi</taxon>
        <taxon>Fungi incertae sedis</taxon>
        <taxon>Mucoromycota</taxon>
        <taxon>Mucoromycotina</taxon>
        <taxon>Mucoromycetes</taxon>
        <taxon>Mucorales</taxon>
        <taxon>Mucorineae</taxon>
        <taxon>Mucoraceae</taxon>
        <taxon>Mucor</taxon>
    </lineage>
</organism>
<feature type="domain" description="Paired" evidence="3">
    <location>
        <begin position="32"/>
        <end position="118"/>
    </location>
</feature>
<feature type="region of interest" description="Disordered" evidence="2">
    <location>
        <begin position="1"/>
        <end position="28"/>
    </location>
</feature>
<dbReference type="SUPFAM" id="SSF46689">
    <property type="entry name" value="Homeodomain-like"/>
    <property type="match status" value="1"/>
</dbReference>
<keyword evidence="4" id="KW-0371">Homeobox</keyword>
<dbReference type="AlphaFoldDB" id="A0A168Q8S8"/>
<gene>
    <name evidence="4" type="ORF">MUCCIDRAFT_76250</name>
</gene>
<dbReference type="OrthoDB" id="2286369at2759"/>
<feature type="compositionally biased region" description="Basic residues" evidence="2">
    <location>
        <begin position="13"/>
        <end position="22"/>
    </location>
</feature>
<proteinExistence type="predicted"/>